<dbReference type="EMBL" id="LVJN01000012">
    <property type="protein sequence ID" value="OSM07688.1"/>
    <property type="molecule type" value="Genomic_DNA"/>
</dbReference>
<dbReference type="InterPro" id="IPR051396">
    <property type="entry name" value="Bact_Antivir_Def_Nuclease"/>
</dbReference>
<accession>A0A1Y2KAE3</accession>
<dbReference type="PANTHER" id="PTHR43581:SF2">
    <property type="entry name" value="EXCINUCLEASE ATPASE SUBUNIT"/>
    <property type="match status" value="1"/>
</dbReference>
<evidence type="ECO:0000313" key="4">
    <source>
        <dbReference type="Proteomes" id="UP000194003"/>
    </source>
</evidence>
<sequence length="229" mass="26455">MAAWDLLLLKGETLVEKVNAWLTQEERLNAGYRVEVKRYKELEVNGPLMMALTGETVLDDEEWIRDAVRSLPERRQLLIRDQRRDVELFPQDVGVGISQVVPVLVAALHSQMGIVAIEEPESNIHPAFQVTLGDLFISQTREKPDLMFLVETHSEHLMLRFLRRIRETGENELPPGAPSLTPEGIAVYFVEPEEDGPRIHRIRIDRDGDFIDRWPRGFFQERMKELYGS</sequence>
<dbReference type="GO" id="GO:0005524">
    <property type="term" value="F:ATP binding"/>
    <property type="evidence" value="ECO:0007669"/>
    <property type="project" value="InterPro"/>
</dbReference>
<name>A0A1Y2KAE3_9PROT</name>
<keyword evidence="4" id="KW-1185">Reference proteome</keyword>
<reference evidence="3 4" key="1">
    <citation type="journal article" date="2016" name="BMC Genomics">
        <title>Combined genomic and structural analyses of a cultured magnetotactic bacterium reveals its niche adaptation to a dynamic environment.</title>
        <authorList>
            <person name="Araujo A.C."/>
            <person name="Morillo V."/>
            <person name="Cypriano J."/>
            <person name="Teixeira L.C."/>
            <person name="Leao P."/>
            <person name="Lyra S."/>
            <person name="Almeida L.G."/>
            <person name="Bazylinski D.A."/>
            <person name="Vasconcellos A.T."/>
            <person name="Abreu F."/>
            <person name="Lins U."/>
        </authorList>
    </citation>
    <scope>NUCLEOTIDE SEQUENCE [LARGE SCALE GENOMIC DNA]</scope>
    <source>
        <strain evidence="3 4">IT-1</strain>
    </source>
</reference>
<evidence type="ECO:0000259" key="2">
    <source>
        <dbReference type="Pfam" id="PF13304"/>
    </source>
</evidence>
<proteinExistence type="predicted"/>
<feature type="domain" description="DUF3696" evidence="1">
    <location>
        <begin position="180"/>
        <end position="226"/>
    </location>
</feature>
<protein>
    <recommendedName>
        <fullName evidence="5">ATPase AAA-type core domain-containing protein</fullName>
    </recommendedName>
</protein>
<dbReference type="InterPro" id="IPR003959">
    <property type="entry name" value="ATPase_AAA_core"/>
</dbReference>
<comment type="caution">
    <text evidence="3">The sequence shown here is derived from an EMBL/GenBank/DDBJ whole genome shotgun (WGS) entry which is preliminary data.</text>
</comment>
<evidence type="ECO:0000313" key="3">
    <source>
        <dbReference type="EMBL" id="OSM07688.1"/>
    </source>
</evidence>
<dbReference type="Pfam" id="PF13304">
    <property type="entry name" value="AAA_21"/>
    <property type="match status" value="1"/>
</dbReference>
<dbReference type="GO" id="GO:0016887">
    <property type="term" value="F:ATP hydrolysis activity"/>
    <property type="evidence" value="ECO:0007669"/>
    <property type="project" value="InterPro"/>
</dbReference>
<dbReference type="STRING" id="1434232.MAIT1_04543"/>
<feature type="domain" description="ATPase AAA-type core" evidence="2">
    <location>
        <begin position="83"/>
        <end position="158"/>
    </location>
</feature>
<dbReference type="InterPro" id="IPR022532">
    <property type="entry name" value="DUF3696"/>
</dbReference>
<dbReference type="Pfam" id="PF12476">
    <property type="entry name" value="DUF3696"/>
    <property type="match status" value="1"/>
</dbReference>
<evidence type="ECO:0000259" key="1">
    <source>
        <dbReference type="Pfam" id="PF12476"/>
    </source>
</evidence>
<dbReference type="AlphaFoldDB" id="A0A1Y2KAE3"/>
<dbReference type="Proteomes" id="UP000194003">
    <property type="component" value="Unassembled WGS sequence"/>
</dbReference>
<evidence type="ECO:0008006" key="5">
    <source>
        <dbReference type="Google" id="ProtNLM"/>
    </source>
</evidence>
<gene>
    <name evidence="3" type="ORF">MAIT1_04543</name>
</gene>
<dbReference type="PANTHER" id="PTHR43581">
    <property type="entry name" value="ATP/GTP PHOSPHATASE"/>
    <property type="match status" value="1"/>
</dbReference>
<organism evidence="3 4">
    <name type="scientific">Magnetofaba australis IT-1</name>
    <dbReference type="NCBI Taxonomy" id="1434232"/>
    <lineage>
        <taxon>Bacteria</taxon>
        <taxon>Pseudomonadati</taxon>
        <taxon>Pseudomonadota</taxon>
        <taxon>Magnetococcia</taxon>
        <taxon>Magnetococcales</taxon>
        <taxon>Magnetococcaceae</taxon>
        <taxon>Magnetofaba</taxon>
    </lineage>
</organism>